<dbReference type="Proteomes" id="UP001180020">
    <property type="component" value="Unassembled WGS sequence"/>
</dbReference>
<accession>A0AAV9D8Y9</accession>
<evidence type="ECO:0000313" key="3">
    <source>
        <dbReference type="Proteomes" id="UP001180020"/>
    </source>
</evidence>
<feature type="chain" id="PRO_5043530013" evidence="1">
    <location>
        <begin position="18"/>
        <end position="218"/>
    </location>
</feature>
<comment type="caution">
    <text evidence="2">The sequence shown here is derived from an EMBL/GenBank/DDBJ whole genome shotgun (WGS) entry which is preliminary data.</text>
</comment>
<protein>
    <submittedName>
        <fullName evidence="2">Uncharacterized protein</fullName>
    </submittedName>
</protein>
<dbReference type="AlphaFoldDB" id="A0AAV9D8Y9"/>
<reference evidence="2" key="2">
    <citation type="submission" date="2023-06" db="EMBL/GenBank/DDBJ databases">
        <authorList>
            <person name="Ma L."/>
            <person name="Liu K.-W."/>
            <person name="Li Z."/>
            <person name="Hsiao Y.-Y."/>
            <person name="Qi Y."/>
            <person name="Fu T."/>
            <person name="Tang G."/>
            <person name="Zhang D."/>
            <person name="Sun W.-H."/>
            <person name="Liu D.-K."/>
            <person name="Li Y."/>
            <person name="Chen G.-Z."/>
            <person name="Liu X.-D."/>
            <person name="Liao X.-Y."/>
            <person name="Jiang Y.-T."/>
            <person name="Yu X."/>
            <person name="Hao Y."/>
            <person name="Huang J."/>
            <person name="Zhao X.-W."/>
            <person name="Ke S."/>
            <person name="Chen Y.-Y."/>
            <person name="Wu W.-L."/>
            <person name="Hsu J.-L."/>
            <person name="Lin Y.-F."/>
            <person name="Huang M.-D."/>
            <person name="Li C.-Y."/>
            <person name="Huang L."/>
            <person name="Wang Z.-W."/>
            <person name="Zhao X."/>
            <person name="Zhong W.-Y."/>
            <person name="Peng D.-H."/>
            <person name="Ahmad S."/>
            <person name="Lan S."/>
            <person name="Zhang J.-S."/>
            <person name="Tsai W.-C."/>
            <person name="Van De Peer Y."/>
            <person name="Liu Z.-J."/>
        </authorList>
    </citation>
    <scope>NUCLEOTIDE SEQUENCE</scope>
    <source>
        <strain evidence="2">CP</strain>
        <tissue evidence="2">Leaves</tissue>
    </source>
</reference>
<gene>
    <name evidence="2" type="ORF">QJS10_CPB15g02007</name>
</gene>
<proteinExistence type="predicted"/>
<sequence length="218" mass="25009">MCILDLLKFAFIFSVCTEILVAHSQQLSHVGTAPILPGCVVHQAWQQEVDGSPLYCVTQWLKATKMAIKEWNKEVFGPIQSQIQASKAKLTGAHIALQTDPLNSSLIKQELEARAGYQQILHTEEDFLRQKSRHQRLALRDSNSKFFYSTMKPRVSRKTGRKLRTRYGTYSEDPELLKSTVVHYFQALLNRGKKWILCHSKNSKSQPHKWRICNSAAR</sequence>
<keyword evidence="3" id="KW-1185">Reference proteome</keyword>
<name>A0AAV9D8Y9_ACOCL</name>
<reference evidence="2" key="1">
    <citation type="journal article" date="2023" name="Nat. Commun.">
        <title>Diploid and tetraploid genomes of Acorus and the evolution of monocots.</title>
        <authorList>
            <person name="Ma L."/>
            <person name="Liu K.W."/>
            <person name="Li Z."/>
            <person name="Hsiao Y.Y."/>
            <person name="Qi Y."/>
            <person name="Fu T."/>
            <person name="Tang G.D."/>
            <person name="Zhang D."/>
            <person name="Sun W.H."/>
            <person name="Liu D.K."/>
            <person name="Li Y."/>
            <person name="Chen G.Z."/>
            <person name="Liu X.D."/>
            <person name="Liao X.Y."/>
            <person name="Jiang Y.T."/>
            <person name="Yu X."/>
            <person name="Hao Y."/>
            <person name="Huang J."/>
            <person name="Zhao X.W."/>
            <person name="Ke S."/>
            <person name="Chen Y.Y."/>
            <person name="Wu W.L."/>
            <person name="Hsu J.L."/>
            <person name="Lin Y.F."/>
            <person name="Huang M.D."/>
            <person name="Li C.Y."/>
            <person name="Huang L."/>
            <person name="Wang Z.W."/>
            <person name="Zhao X."/>
            <person name="Zhong W.Y."/>
            <person name="Peng D.H."/>
            <person name="Ahmad S."/>
            <person name="Lan S."/>
            <person name="Zhang J.S."/>
            <person name="Tsai W.C."/>
            <person name="Van de Peer Y."/>
            <person name="Liu Z.J."/>
        </authorList>
    </citation>
    <scope>NUCLEOTIDE SEQUENCE</scope>
    <source>
        <strain evidence="2">CP</strain>
    </source>
</reference>
<evidence type="ECO:0000313" key="2">
    <source>
        <dbReference type="EMBL" id="KAK1297732.1"/>
    </source>
</evidence>
<organism evidence="2 3">
    <name type="scientific">Acorus calamus</name>
    <name type="common">Sweet flag</name>
    <dbReference type="NCBI Taxonomy" id="4465"/>
    <lineage>
        <taxon>Eukaryota</taxon>
        <taxon>Viridiplantae</taxon>
        <taxon>Streptophyta</taxon>
        <taxon>Embryophyta</taxon>
        <taxon>Tracheophyta</taxon>
        <taxon>Spermatophyta</taxon>
        <taxon>Magnoliopsida</taxon>
        <taxon>Liliopsida</taxon>
        <taxon>Acoraceae</taxon>
        <taxon>Acorus</taxon>
    </lineage>
</organism>
<feature type="signal peptide" evidence="1">
    <location>
        <begin position="1"/>
        <end position="17"/>
    </location>
</feature>
<dbReference type="EMBL" id="JAUJYO010000015">
    <property type="protein sequence ID" value="KAK1297732.1"/>
    <property type="molecule type" value="Genomic_DNA"/>
</dbReference>
<keyword evidence="1" id="KW-0732">Signal</keyword>
<evidence type="ECO:0000256" key="1">
    <source>
        <dbReference type="SAM" id="SignalP"/>
    </source>
</evidence>